<dbReference type="AlphaFoldDB" id="A0A3R7VV14"/>
<dbReference type="GO" id="GO:0008168">
    <property type="term" value="F:methyltransferase activity"/>
    <property type="evidence" value="ECO:0007669"/>
    <property type="project" value="UniProtKB-KW"/>
</dbReference>
<name>A0A3R7VV14_9EURY</name>
<organism evidence="1 2">
    <name type="scientific">Methanosalsum natronophilum</name>
    <dbReference type="NCBI Taxonomy" id="768733"/>
    <lineage>
        <taxon>Archaea</taxon>
        <taxon>Methanobacteriati</taxon>
        <taxon>Methanobacteriota</taxon>
        <taxon>Stenosarchaea group</taxon>
        <taxon>Methanomicrobia</taxon>
        <taxon>Methanosarcinales</taxon>
        <taxon>Methanosarcinaceae</taxon>
        <taxon>Methanosalsum</taxon>
    </lineage>
</organism>
<proteinExistence type="predicted"/>
<dbReference type="Pfam" id="PF12176">
    <property type="entry name" value="MtaB"/>
    <property type="match status" value="1"/>
</dbReference>
<dbReference type="InterPro" id="IPR021079">
    <property type="entry name" value="MeOH-cob_MeTrfase_bsu"/>
</dbReference>
<evidence type="ECO:0000313" key="1">
    <source>
        <dbReference type="EMBL" id="RQD90976.1"/>
    </source>
</evidence>
<reference evidence="1 2" key="1">
    <citation type="submission" date="2018-08" db="EMBL/GenBank/DDBJ databases">
        <title>The metabolism and importance of syntrophic acetate oxidation coupled to methane or sulfide production in haloalkaline environments.</title>
        <authorList>
            <person name="Timmers P.H.A."/>
            <person name="Vavourakis C.D."/>
            <person name="Sorokin D.Y."/>
            <person name="Sinninghe Damste J.S."/>
            <person name="Muyzer G."/>
            <person name="Stams A.J.M."/>
            <person name="Plugge C.M."/>
        </authorList>
    </citation>
    <scope>NUCLEOTIDE SEQUENCE [LARGE SCALE GENOMIC DNA]</scope>
    <source>
        <strain evidence="1">MSAO_Arc3</strain>
    </source>
</reference>
<dbReference type="GO" id="GO:0032259">
    <property type="term" value="P:methylation"/>
    <property type="evidence" value="ECO:0007669"/>
    <property type="project" value="UniProtKB-KW"/>
</dbReference>
<dbReference type="EMBL" id="QZAB01000097">
    <property type="protein sequence ID" value="RQD90976.1"/>
    <property type="molecule type" value="Genomic_DNA"/>
</dbReference>
<accession>A0A3R7VV14</accession>
<evidence type="ECO:0000313" key="2">
    <source>
        <dbReference type="Proteomes" id="UP000284763"/>
    </source>
</evidence>
<protein>
    <submittedName>
        <fullName evidence="1">Methanol--corrinoid methyltransferase</fullName>
    </submittedName>
</protein>
<keyword evidence="1" id="KW-0808">Transferase</keyword>
<keyword evidence="1" id="KW-0489">Methyltransferase</keyword>
<dbReference type="Proteomes" id="UP000284763">
    <property type="component" value="Unassembled WGS sequence"/>
</dbReference>
<gene>
    <name evidence="1" type="ORF">D5R95_01400</name>
</gene>
<comment type="caution">
    <text evidence="1">The sequence shown here is derived from an EMBL/GenBank/DDBJ whole genome shotgun (WGS) entry which is preliminary data.</text>
</comment>
<dbReference type="NCBIfam" id="NF040651">
    <property type="entry name" value="MtaB_Meth"/>
    <property type="match status" value="1"/>
</dbReference>
<sequence>MTVKRFTSMAYGSADEMIFGNAKKPVKAGLGLEIGAGYTTPEVNYAPRPEAGQSKDKLVREYEKITTDIMARMVQVGFPAVVLETEHVQEMTNNPKWGGEIAHAQKTIMEEYHEEYGIKCALRHTPGDIREDRDYLELRGGKYSTLMEAFDEVASKGADLLSIESMGGKEVFDHAILRNDMQGILYGIGCLGAMDMEYIWQDIAKVAKKNNVVPAGDTDCAQANTAMFIAGGLLDKNLAHTLAIIARAIAASRSLVAYEAGAKGPGKDCAYENTIVKSVAGVPISQEGKTSTDAHSDVLGNLVMQCCDLWSNESVEYHGEFGGTSVQCWAETLGYDCSLMNVALKSGNEKVLRDMFVASDRYRDPQGYLLAYDNAYRVGEAIAKDGDNLYLRAKNAALKCCEILDEGKKGHLELTRFETNALGKAKADLEALPDDIDQFMSDSMTKYKNEVKVFRPESNYGL</sequence>